<dbReference type="RefSeq" id="WP_138634464.1">
    <property type="nucleotide sequence ID" value="NZ_JASWDG010000083.1"/>
</dbReference>
<dbReference type="OrthoDB" id="9811812at2"/>
<dbReference type="Pfam" id="PF08818">
    <property type="entry name" value="DUF1801"/>
    <property type="match status" value="1"/>
</dbReference>
<dbReference type="Gene3D" id="3.90.1150.200">
    <property type="match status" value="1"/>
</dbReference>
<name>A0A5S4H9M4_9ACTN</name>
<dbReference type="Proteomes" id="UP000305238">
    <property type="component" value="Unassembled WGS sequence"/>
</dbReference>
<evidence type="ECO:0000259" key="1">
    <source>
        <dbReference type="Pfam" id="PF08818"/>
    </source>
</evidence>
<sequence>MGSEIDTYAATKLDPEYAEILAKLRALMAEEAPDAAECLTYGSPAWRGTKVLAVISQSKTHLTFAFERGAEFEDAHGLLQGVGKKTRHVKIKTLDRIDETALRDYIGQAVRLDRA</sequence>
<dbReference type="SUPFAM" id="SSF159888">
    <property type="entry name" value="YdhG-like"/>
    <property type="match status" value="1"/>
</dbReference>
<evidence type="ECO:0000313" key="3">
    <source>
        <dbReference type="Proteomes" id="UP000305238"/>
    </source>
</evidence>
<protein>
    <submittedName>
        <fullName evidence="2">DUF1801 domain-containing protein</fullName>
    </submittedName>
</protein>
<accession>A0A5S4H9M4</accession>
<feature type="domain" description="YdhG-like" evidence="1">
    <location>
        <begin position="19"/>
        <end position="110"/>
    </location>
</feature>
<reference evidence="2 3" key="1">
    <citation type="submission" date="2019-05" db="EMBL/GenBank/DDBJ databases">
        <title>Draft genome sequence of Actinomadura geliboluensis A8036.</title>
        <authorList>
            <person name="Saricaoglu S."/>
            <person name="Isik K."/>
        </authorList>
    </citation>
    <scope>NUCLEOTIDE SEQUENCE [LARGE SCALE GENOMIC DNA]</scope>
    <source>
        <strain evidence="2 3">A8036</strain>
    </source>
</reference>
<dbReference type="EMBL" id="VCKZ01000016">
    <property type="protein sequence ID" value="TMR41679.1"/>
    <property type="molecule type" value="Genomic_DNA"/>
</dbReference>
<comment type="caution">
    <text evidence="2">The sequence shown here is derived from an EMBL/GenBank/DDBJ whole genome shotgun (WGS) entry which is preliminary data.</text>
</comment>
<evidence type="ECO:0000313" key="2">
    <source>
        <dbReference type="EMBL" id="TMR41679.1"/>
    </source>
</evidence>
<keyword evidence="3" id="KW-1185">Reference proteome</keyword>
<gene>
    <name evidence="2" type="ORF">ETD96_04445</name>
</gene>
<dbReference type="AlphaFoldDB" id="A0A5S4H9M4"/>
<proteinExistence type="predicted"/>
<dbReference type="InterPro" id="IPR014922">
    <property type="entry name" value="YdhG-like"/>
</dbReference>
<organism evidence="2 3">
    <name type="scientific">Actinomadura geliboluensis</name>
    <dbReference type="NCBI Taxonomy" id="882440"/>
    <lineage>
        <taxon>Bacteria</taxon>
        <taxon>Bacillati</taxon>
        <taxon>Actinomycetota</taxon>
        <taxon>Actinomycetes</taxon>
        <taxon>Streptosporangiales</taxon>
        <taxon>Thermomonosporaceae</taxon>
        <taxon>Actinomadura</taxon>
    </lineage>
</organism>